<dbReference type="SUPFAM" id="SSF52540">
    <property type="entry name" value="P-loop containing nucleoside triphosphate hydrolases"/>
    <property type="match status" value="1"/>
</dbReference>
<gene>
    <name evidence="4" type="primary">cshA</name>
    <name evidence="4" type="ORF">HLPCO_000373</name>
</gene>
<keyword evidence="5" id="KW-1185">Reference proteome</keyword>
<dbReference type="STRING" id="1033810.HLPCO_000373"/>
<dbReference type="GO" id="GO:0006261">
    <property type="term" value="P:DNA-templated DNA replication"/>
    <property type="evidence" value="ECO:0007669"/>
    <property type="project" value="TreeGrafter"/>
</dbReference>
<dbReference type="EC" id="2.7.7.7" evidence="4"/>
<keyword evidence="4" id="KW-0378">Hydrolase</keyword>
<dbReference type="GO" id="GO:0008047">
    <property type="term" value="F:enzyme activator activity"/>
    <property type="evidence" value="ECO:0007669"/>
    <property type="project" value="TreeGrafter"/>
</dbReference>
<dbReference type="GO" id="GO:0000731">
    <property type="term" value="P:DNA synthesis involved in DNA repair"/>
    <property type="evidence" value="ECO:0007669"/>
    <property type="project" value="TreeGrafter"/>
</dbReference>
<dbReference type="InterPro" id="IPR051314">
    <property type="entry name" value="AAA_ATPase_RarA/MGS1/WRNIP1"/>
</dbReference>
<dbReference type="FunFam" id="1.20.272.10:FF:000001">
    <property type="entry name" value="Putative AAA family ATPase"/>
    <property type="match status" value="1"/>
</dbReference>
<dbReference type="InterPro" id="IPR032423">
    <property type="entry name" value="AAA_assoc_2"/>
</dbReference>
<dbReference type="Gene3D" id="1.20.272.10">
    <property type="match status" value="1"/>
</dbReference>
<dbReference type="GO" id="GO:0005524">
    <property type="term" value="F:ATP binding"/>
    <property type="evidence" value="ECO:0007669"/>
    <property type="project" value="UniProtKB-KW"/>
</dbReference>
<dbReference type="SMART" id="SM00382">
    <property type="entry name" value="AAA"/>
    <property type="match status" value="1"/>
</dbReference>
<comment type="caution">
    <text evidence="4">The sequence shown here is derived from an EMBL/GenBank/DDBJ whole genome shotgun (WGS) entry which is preliminary data.</text>
</comment>
<dbReference type="InParanoid" id="U2DZU3"/>
<dbReference type="EMBL" id="AFNU02000001">
    <property type="protein sequence ID" value="ERJ13707.1"/>
    <property type="molecule type" value="Genomic_DNA"/>
</dbReference>
<dbReference type="InterPro" id="IPR008921">
    <property type="entry name" value="DNA_pol3_clamp-load_cplx_C"/>
</dbReference>
<dbReference type="GO" id="GO:0003677">
    <property type="term" value="F:DNA binding"/>
    <property type="evidence" value="ECO:0007669"/>
    <property type="project" value="InterPro"/>
</dbReference>
<dbReference type="Gene3D" id="3.40.50.300">
    <property type="entry name" value="P-loop containing nucleotide triphosphate hydrolases"/>
    <property type="match status" value="1"/>
</dbReference>
<dbReference type="CDD" id="cd00009">
    <property type="entry name" value="AAA"/>
    <property type="match status" value="1"/>
</dbReference>
<dbReference type="InterPro" id="IPR027417">
    <property type="entry name" value="P-loop_NTPase"/>
</dbReference>
<dbReference type="Gene3D" id="1.10.3710.10">
    <property type="entry name" value="DNA polymerase III clamp loader subunits, C-terminal domain"/>
    <property type="match status" value="1"/>
</dbReference>
<dbReference type="Pfam" id="PF05496">
    <property type="entry name" value="RuvB_N"/>
    <property type="match status" value="1"/>
</dbReference>
<dbReference type="Proteomes" id="UP000005707">
    <property type="component" value="Unassembled WGS sequence"/>
</dbReference>
<name>U2DZU3_9MOLU</name>
<dbReference type="GO" id="GO:0009378">
    <property type="term" value="F:four-way junction helicase activity"/>
    <property type="evidence" value="ECO:0007669"/>
    <property type="project" value="InterPro"/>
</dbReference>
<dbReference type="SUPFAM" id="SSF48019">
    <property type="entry name" value="post-AAA+ oligomerization domain-like"/>
    <property type="match status" value="1"/>
</dbReference>
<keyword evidence="4" id="KW-0808">Transferase</keyword>
<organism evidence="4 5">
    <name type="scientific">Haloplasma contractile SSD-17B</name>
    <dbReference type="NCBI Taxonomy" id="1033810"/>
    <lineage>
        <taxon>Bacteria</taxon>
        <taxon>Bacillati</taxon>
        <taxon>Mycoplasmatota</taxon>
        <taxon>Mollicutes</taxon>
        <taxon>Haloplasmatales</taxon>
        <taxon>Haloplasmataceae</taxon>
        <taxon>Haloplasma</taxon>
    </lineage>
</organism>
<dbReference type="RefSeq" id="WP_008826188.1">
    <property type="nucleotide sequence ID" value="NZ_AFNU02000001.1"/>
</dbReference>
<sequence length="404" mass="45526">MKPLAHRNRPKTLDEIVGQEHIVGQNKLINNIINKKQLFSFIFFGPPGVGKTSIAYVIANQLDIPFAKFNAATDNKKRLTSIIETAKLSENYIVIIDEIHRLTKNIQDVLLPVLEDGTIYIIGMTTVSPYYSVNPAIRSRCHVIELKPLNKNDVTNKLNQIVNEASDYEVSDEALELIVNIANGDLRSAINILELTFISDEQNITADTIRNLYANSSFTIDKNSDGHYDTLSAFQKSIRGSDVNASLHYFARLIIADDLESICRRLLVIAYEDISLANPEACARAVHAVNASRQIGLPEARPILVNTVIELALSPKSRSAHIAVDEAIHDVKSGKIGDIPELIKYNPINPPFDYSAADPNKWKWTYLPEELVDKEYYKPQENVNTYEKYFVKYYKFLKTKGKSD</sequence>
<dbReference type="InterPro" id="IPR003593">
    <property type="entry name" value="AAA+_ATPase"/>
</dbReference>
<dbReference type="Pfam" id="PF16193">
    <property type="entry name" value="AAA_assoc_2"/>
    <property type="match status" value="1"/>
</dbReference>
<dbReference type="Pfam" id="PF12002">
    <property type="entry name" value="MgsA_C"/>
    <property type="match status" value="1"/>
</dbReference>
<dbReference type="InterPro" id="IPR021886">
    <property type="entry name" value="MgsA_C"/>
</dbReference>
<keyword evidence="4" id="KW-0347">Helicase</keyword>
<dbReference type="PANTHER" id="PTHR13779">
    <property type="entry name" value="WERNER HELICASE-INTERACTING PROTEIN 1 FAMILY MEMBER"/>
    <property type="match status" value="1"/>
</dbReference>
<feature type="domain" description="AAA+ ATPase" evidence="3">
    <location>
        <begin position="37"/>
        <end position="149"/>
    </location>
</feature>
<dbReference type="InterPro" id="IPR047854">
    <property type="entry name" value="RFC_lid"/>
</dbReference>
<keyword evidence="1" id="KW-0547">Nucleotide-binding</keyword>
<dbReference type="OrthoDB" id="9778364at2"/>
<dbReference type="FunCoup" id="U2DZU3">
    <property type="interactions" value="357"/>
</dbReference>
<evidence type="ECO:0000259" key="3">
    <source>
        <dbReference type="SMART" id="SM00382"/>
    </source>
</evidence>
<evidence type="ECO:0000256" key="2">
    <source>
        <dbReference type="ARBA" id="ARBA00022840"/>
    </source>
</evidence>
<dbReference type="Gene3D" id="1.10.8.60">
    <property type="match status" value="1"/>
</dbReference>
<accession>U2DZU3</accession>
<evidence type="ECO:0000313" key="4">
    <source>
        <dbReference type="EMBL" id="ERJ13707.1"/>
    </source>
</evidence>
<dbReference type="PANTHER" id="PTHR13779:SF7">
    <property type="entry name" value="ATPASE WRNIP1"/>
    <property type="match status" value="1"/>
</dbReference>
<evidence type="ECO:0000313" key="5">
    <source>
        <dbReference type="Proteomes" id="UP000005707"/>
    </source>
</evidence>
<dbReference type="AlphaFoldDB" id="U2DZU3"/>
<dbReference type="GO" id="GO:0006310">
    <property type="term" value="P:DNA recombination"/>
    <property type="evidence" value="ECO:0007669"/>
    <property type="project" value="InterPro"/>
</dbReference>
<keyword evidence="4" id="KW-0548">Nucleotidyltransferase</keyword>
<protein>
    <submittedName>
        <fullName evidence="4">Chromosome segregation helicase protein</fullName>
        <ecNumber evidence="4">2.7.7.7</ecNumber>
    </submittedName>
</protein>
<evidence type="ECO:0000256" key="1">
    <source>
        <dbReference type="ARBA" id="ARBA00022741"/>
    </source>
</evidence>
<dbReference type="InterPro" id="IPR008824">
    <property type="entry name" value="RuvB-like_N"/>
</dbReference>
<reference evidence="4 5" key="2">
    <citation type="journal article" date="2013" name="PLoS ONE">
        <title>INDIGO - INtegrated Data Warehouse of MIcrobial GenOmes with Examples from the Red Sea Extremophiles.</title>
        <authorList>
            <person name="Alam I."/>
            <person name="Antunes A."/>
            <person name="Kamau A.A."/>
            <person name="Ba Alawi W."/>
            <person name="Kalkatawi M."/>
            <person name="Stingl U."/>
            <person name="Bajic V.B."/>
        </authorList>
    </citation>
    <scope>NUCLEOTIDE SEQUENCE [LARGE SCALE GENOMIC DNA]</scope>
    <source>
        <strain evidence="4 5">SSD-17B</strain>
    </source>
</reference>
<dbReference type="CDD" id="cd18140">
    <property type="entry name" value="HLD_clamp_RFC"/>
    <property type="match status" value="1"/>
</dbReference>
<reference evidence="4 5" key="1">
    <citation type="journal article" date="2011" name="J. Bacteriol.">
        <title>Genome sequence of Haloplasma contractile, an unusual contractile bacterium from a deep-sea anoxic brine lake.</title>
        <authorList>
            <person name="Antunes A."/>
            <person name="Alam I."/>
            <person name="El Dorry H."/>
            <person name="Siam R."/>
            <person name="Robertson A."/>
            <person name="Bajic V.B."/>
            <person name="Stingl U."/>
        </authorList>
    </citation>
    <scope>NUCLEOTIDE SEQUENCE [LARGE SCALE GENOMIC DNA]</scope>
    <source>
        <strain evidence="4 5">SSD-17B</strain>
    </source>
</reference>
<proteinExistence type="predicted"/>
<dbReference type="eggNOG" id="COG2256">
    <property type="taxonomic scope" value="Bacteria"/>
</dbReference>
<dbReference type="GO" id="GO:0003887">
    <property type="term" value="F:DNA-directed DNA polymerase activity"/>
    <property type="evidence" value="ECO:0007669"/>
    <property type="project" value="UniProtKB-EC"/>
</dbReference>
<dbReference type="GO" id="GO:0017116">
    <property type="term" value="F:single-stranded DNA helicase activity"/>
    <property type="evidence" value="ECO:0007669"/>
    <property type="project" value="TreeGrafter"/>
</dbReference>
<keyword evidence="2" id="KW-0067">ATP-binding</keyword>